<evidence type="ECO:0000313" key="2">
    <source>
        <dbReference type="Proteomes" id="UP000014540"/>
    </source>
</evidence>
<proteinExistence type="predicted"/>
<name>S3V3U1_9LEPT</name>
<accession>S3V3U1</accession>
<organism evidence="1 2">
    <name type="scientific">Leptospira fainei serovar Hurstbridge str. BUT 6</name>
    <dbReference type="NCBI Taxonomy" id="1193011"/>
    <lineage>
        <taxon>Bacteria</taxon>
        <taxon>Pseudomonadati</taxon>
        <taxon>Spirochaetota</taxon>
        <taxon>Spirochaetia</taxon>
        <taxon>Leptospirales</taxon>
        <taxon>Leptospiraceae</taxon>
        <taxon>Leptospira</taxon>
    </lineage>
</organism>
<dbReference type="AlphaFoldDB" id="S3V3U1"/>
<gene>
    <name evidence="1" type="ORF">LEP1GSC058_1951</name>
</gene>
<dbReference type="EMBL" id="AKWZ02000003">
    <property type="protein sequence ID" value="EPG75319.1"/>
    <property type="molecule type" value="Genomic_DNA"/>
</dbReference>
<keyword evidence="2" id="KW-1185">Reference proteome</keyword>
<evidence type="ECO:0000313" key="1">
    <source>
        <dbReference type="EMBL" id="EPG75319.1"/>
    </source>
</evidence>
<protein>
    <submittedName>
        <fullName evidence="1">Uncharacterized protein</fullName>
    </submittedName>
</protein>
<sequence>MYMITLLSILIAISPIELGQHRENFLRDPDFQTVYYASSL</sequence>
<reference evidence="1" key="1">
    <citation type="submission" date="2013-04" db="EMBL/GenBank/DDBJ databases">
        <authorList>
            <person name="Harkins D.M."/>
            <person name="Durkin A.S."/>
            <person name="Selengut J.D."/>
            <person name="Sanka R."/>
            <person name="DePew J."/>
            <person name="Purushe J."/>
            <person name="Ahmed A."/>
            <person name="van der Linden H."/>
            <person name="Goris M.G.A."/>
            <person name="Hartskeerl R.A."/>
            <person name="Vinetz J.M."/>
            <person name="Sutton G.G."/>
            <person name="Nelson W.C."/>
            <person name="Fouts D.E."/>
        </authorList>
    </citation>
    <scope>NUCLEOTIDE SEQUENCE [LARGE SCALE GENOMIC DNA]</scope>
    <source>
        <strain evidence="1">BUT 6</strain>
    </source>
</reference>
<dbReference type="Proteomes" id="UP000014540">
    <property type="component" value="Unassembled WGS sequence"/>
</dbReference>
<comment type="caution">
    <text evidence="1">The sequence shown here is derived from an EMBL/GenBank/DDBJ whole genome shotgun (WGS) entry which is preliminary data.</text>
</comment>